<reference evidence="2" key="1">
    <citation type="submission" date="2022-12" db="EMBL/GenBank/DDBJ databases">
        <authorList>
            <person name="Mo P."/>
        </authorList>
    </citation>
    <scope>NUCLEOTIDE SEQUENCE [LARGE SCALE GENOMIC DNA]</scope>
    <source>
        <strain evidence="2">HUAS 3-15</strain>
    </source>
</reference>
<dbReference type="Gene3D" id="1.10.357.10">
    <property type="entry name" value="Tetracycline Repressor, domain 2"/>
    <property type="match status" value="1"/>
</dbReference>
<proteinExistence type="predicted"/>
<name>A0ABY7QJ37_9ACTN</name>
<dbReference type="Proteomes" id="UP001212821">
    <property type="component" value="Chromosome"/>
</dbReference>
<dbReference type="SUPFAM" id="SSF48498">
    <property type="entry name" value="Tetracyclin repressor-like, C-terminal domain"/>
    <property type="match status" value="1"/>
</dbReference>
<protein>
    <submittedName>
        <fullName evidence="1">Uncharacterized protein</fullName>
    </submittedName>
</protein>
<dbReference type="EMBL" id="CP115450">
    <property type="protein sequence ID" value="WBP91911.1"/>
    <property type="molecule type" value="Genomic_DNA"/>
</dbReference>
<accession>A0ABY7QJ37</accession>
<evidence type="ECO:0000313" key="2">
    <source>
        <dbReference type="Proteomes" id="UP001212821"/>
    </source>
</evidence>
<organism evidence="1 2">
    <name type="scientific">Kitasatospora cathayae</name>
    <dbReference type="NCBI Taxonomy" id="3004092"/>
    <lineage>
        <taxon>Bacteria</taxon>
        <taxon>Bacillati</taxon>
        <taxon>Actinomycetota</taxon>
        <taxon>Actinomycetes</taxon>
        <taxon>Kitasatosporales</taxon>
        <taxon>Streptomycetaceae</taxon>
        <taxon>Kitasatospora</taxon>
    </lineage>
</organism>
<dbReference type="InterPro" id="IPR036271">
    <property type="entry name" value="Tet_transcr_reg_TetR-rel_C_sf"/>
</dbReference>
<gene>
    <name evidence="1" type="ORF">O1G21_06345</name>
</gene>
<keyword evidence="2" id="KW-1185">Reference proteome</keyword>
<sequence length="74" mass="7827">MRDHPPHQGVERGEFRTEDPELTAVGILAVIEGLASHANPGLANHPPAVARLIATTAERELGLPEGSLTPTQQS</sequence>
<dbReference type="RefSeq" id="WP_270151497.1">
    <property type="nucleotide sequence ID" value="NZ_CP115450.1"/>
</dbReference>
<evidence type="ECO:0000313" key="1">
    <source>
        <dbReference type="EMBL" id="WBP91911.1"/>
    </source>
</evidence>